<proteinExistence type="predicted"/>
<evidence type="ECO:0000313" key="2">
    <source>
        <dbReference type="EMBL" id="KAF3848076.1"/>
    </source>
</evidence>
<feature type="region of interest" description="Disordered" evidence="1">
    <location>
        <begin position="107"/>
        <end position="132"/>
    </location>
</feature>
<keyword evidence="3" id="KW-1185">Reference proteome</keyword>
<accession>A0A7J5YF27</accession>
<dbReference type="AlphaFoldDB" id="A0A7J5YF27"/>
<dbReference type="InterPro" id="IPR019374">
    <property type="entry name" value="Ribosomal_mS22"/>
</dbReference>
<protein>
    <submittedName>
        <fullName evidence="2">Uncharacterized protein</fullName>
    </submittedName>
</protein>
<dbReference type="Proteomes" id="UP000518266">
    <property type="component" value="Unassembled WGS sequence"/>
</dbReference>
<evidence type="ECO:0000313" key="3">
    <source>
        <dbReference type="Proteomes" id="UP000518266"/>
    </source>
</evidence>
<reference evidence="2 3" key="1">
    <citation type="submission" date="2020-03" db="EMBL/GenBank/DDBJ databases">
        <title>Dissostichus mawsoni Genome sequencing and assembly.</title>
        <authorList>
            <person name="Park H."/>
        </authorList>
    </citation>
    <scope>NUCLEOTIDE SEQUENCE [LARGE SCALE GENOMIC DNA]</scope>
    <source>
        <strain evidence="2">DM0001</strain>
        <tissue evidence="2">Muscle</tissue>
    </source>
</reference>
<sequence length="308" mass="34912">MSEDKDPNTCGCRGRGCGSGWGSLREESKEAERERMDVAETCMRPLQQVDSAGETKENGFRDRKWVSKGGEWRLSEFLQPCSCAGSVRRTVPNLSLPYGARYDATEFRPDRSNNPSTVVQGRNCSERCAPKKRPAPHPEFKVMILIRPPRLVKTCLLGVSLQQGLLPVSSVTAVYIWLCRASYSSIHTSSRRCLGPRTRCHCSPHYRANHPPSVRISGESWGRRAEGEEERILEEGFIKDLWAVLWRLLLGFVESDNTKPQFTDAAVQDLLTRITGLDLEKVFRPIKQELKPPTYKLMTDEQLEEVPF</sequence>
<evidence type="ECO:0000256" key="1">
    <source>
        <dbReference type="SAM" id="MobiDB-lite"/>
    </source>
</evidence>
<feature type="region of interest" description="Disordered" evidence="1">
    <location>
        <begin position="1"/>
        <end position="38"/>
    </location>
</feature>
<dbReference type="Pfam" id="PF10245">
    <property type="entry name" value="MRP-S22"/>
    <property type="match status" value="1"/>
</dbReference>
<feature type="compositionally biased region" description="Polar residues" evidence="1">
    <location>
        <begin position="112"/>
        <end position="123"/>
    </location>
</feature>
<dbReference type="OrthoDB" id="10052321at2759"/>
<gene>
    <name evidence="2" type="ORF">F7725_021104</name>
</gene>
<feature type="compositionally biased region" description="Basic and acidic residues" evidence="1">
    <location>
        <begin position="24"/>
        <end position="38"/>
    </location>
</feature>
<organism evidence="2 3">
    <name type="scientific">Dissostichus mawsoni</name>
    <name type="common">Antarctic cod</name>
    <dbReference type="NCBI Taxonomy" id="36200"/>
    <lineage>
        <taxon>Eukaryota</taxon>
        <taxon>Metazoa</taxon>
        <taxon>Chordata</taxon>
        <taxon>Craniata</taxon>
        <taxon>Vertebrata</taxon>
        <taxon>Euteleostomi</taxon>
        <taxon>Actinopterygii</taxon>
        <taxon>Neopterygii</taxon>
        <taxon>Teleostei</taxon>
        <taxon>Neoteleostei</taxon>
        <taxon>Acanthomorphata</taxon>
        <taxon>Eupercaria</taxon>
        <taxon>Perciformes</taxon>
        <taxon>Notothenioidei</taxon>
        <taxon>Nototheniidae</taxon>
        <taxon>Dissostichus</taxon>
    </lineage>
</organism>
<dbReference type="GO" id="GO:0005763">
    <property type="term" value="C:mitochondrial small ribosomal subunit"/>
    <property type="evidence" value="ECO:0007669"/>
    <property type="project" value="TreeGrafter"/>
</dbReference>
<comment type="caution">
    <text evidence="2">The sequence shown here is derived from an EMBL/GenBank/DDBJ whole genome shotgun (WGS) entry which is preliminary data.</text>
</comment>
<dbReference type="PANTHER" id="PTHR13071:SF4">
    <property type="entry name" value="SMALL RIBOSOMAL SUBUNIT PROTEIN MS22"/>
    <property type="match status" value="1"/>
</dbReference>
<name>A0A7J5YF27_DISMA</name>
<dbReference type="GO" id="GO:0003735">
    <property type="term" value="F:structural constituent of ribosome"/>
    <property type="evidence" value="ECO:0007669"/>
    <property type="project" value="TreeGrafter"/>
</dbReference>
<dbReference type="PANTHER" id="PTHR13071">
    <property type="entry name" value="MITOCHONDRIAL 28S RIBOSOMAL PROTEIN S22"/>
    <property type="match status" value="1"/>
</dbReference>
<dbReference type="EMBL" id="JAAKFY010000013">
    <property type="protein sequence ID" value="KAF3848076.1"/>
    <property type="molecule type" value="Genomic_DNA"/>
</dbReference>